<evidence type="ECO:0000256" key="7">
    <source>
        <dbReference type="ARBA" id="ARBA00038999"/>
    </source>
</evidence>
<evidence type="ECO:0000256" key="3">
    <source>
        <dbReference type="ARBA" id="ARBA00022741"/>
    </source>
</evidence>
<comment type="catalytic activity">
    <reaction evidence="8">
        <text>L-seryl-[protein] + ATP = O-phospho-L-seryl-[protein] + ADP + H(+)</text>
        <dbReference type="Rhea" id="RHEA:17989"/>
        <dbReference type="Rhea" id="RHEA-COMP:9863"/>
        <dbReference type="Rhea" id="RHEA-COMP:11604"/>
        <dbReference type="ChEBI" id="CHEBI:15378"/>
        <dbReference type="ChEBI" id="CHEBI:29999"/>
        <dbReference type="ChEBI" id="CHEBI:30616"/>
        <dbReference type="ChEBI" id="CHEBI:83421"/>
        <dbReference type="ChEBI" id="CHEBI:456216"/>
        <dbReference type="EC" id="2.7.12.2"/>
    </reaction>
</comment>
<proteinExistence type="inferred from homology"/>
<dbReference type="InParanoid" id="A0A1X7V5U2"/>
<dbReference type="GO" id="GO:0005524">
    <property type="term" value="F:ATP binding"/>
    <property type="evidence" value="ECO:0007669"/>
    <property type="project" value="UniProtKB-UniRule"/>
</dbReference>
<dbReference type="Gene3D" id="1.10.510.10">
    <property type="entry name" value="Transferase(Phosphotransferase) domain 1"/>
    <property type="match status" value="1"/>
</dbReference>
<feature type="binding site" evidence="11">
    <location>
        <position position="82"/>
    </location>
    <ligand>
        <name>ATP</name>
        <dbReference type="ChEBI" id="CHEBI:30616"/>
    </ligand>
</feature>
<gene>
    <name evidence="14" type="primary">100639945</name>
</gene>
<dbReference type="FunFam" id="1.10.510.10:FF:000432">
    <property type="entry name" value="mitogen-activated protein kinase kinase 3"/>
    <property type="match status" value="1"/>
</dbReference>
<reference evidence="15" key="1">
    <citation type="journal article" date="2010" name="Nature">
        <title>The Amphimedon queenslandica genome and the evolution of animal complexity.</title>
        <authorList>
            <person name="Srivastava M."/>
            <person name="Simakov O."/>
            <person name="Chapman J."/>
            <person name="Fahey B."/>
            <person name="Gauthier M.E."/>
            <person name="Mitros T."/>
            <person name="Richards G.S."/>
            <person name="Conaco C."/>
            <person name="Dacre M."/>
            <person name="Hellsten U."/>
            <person name="Larroux C."/>
            <person name="Putnam N.H."/>
            <person name="Stanke M."/>
            <person name="Adamska M."/>
            <person name="Darling A."/>
            <person name="Degnan S.M."/>
            <person name="Oakley T.H."/>
            <person name="Plachetzki D.C."/>
            <person name="Zhai Y."/>
            <person name="Adamski M."/>
            <person name="Calcino A."/>
            <person name="Cummins S.F."/>
            <person name="Goodstein D.M."/>
            <person name="Harris C."/>
            <person name="Jackson D.J."/>
            <person name="Leys S.P."/>
            <person name="Shu S."/>
            <person name="Woodcroft B.J."/>
            <person name="Vervoort M."/>
            <person name="Kosik K.S."/>
            <person name="Manning G."/>
            <person name="Degnan B.M."/>
            <person name="Rokhsar D.S."/>
        </authorList>
    </citation>
    <scope>NUCLEOTIDE SEQUENCE [LARGE SCALE GENOMIC DNA]</scope>
</reference>
<evidence type="ECO:0000256" key="1">
    <source>
        <dbReference type="ARBA" id="ARBA00022527"/>
    </source>
</evidence>
<dbReference type="OrthoDB" id="10252354at2759"/>
<dbReference type="InterPro" id="IPR017441">
    <property type="entry name" value="Protein_kinase_ATP_BS"/>
</dbReference>
<dbReference type="PANTHER" id="PTHR48013">
    <property type="entry name" value="DUAL SPECIFICITY MITOGEN-ACTIVATED PROTEIN KINASE KINASE 5-RELATED"/>
    <property type="match status" value="1"/>
</dbReference>
<evidence type="ECO:0000256" key="4">
    <source>
        <dbReference type="ARBA" id="ARBA00022777"/>
    </source>
</evidence>
<comment type="catalytic activity">
    <reaction evidence="10">
        <text>L-tyrosyl-[protein] + ATP = O-phospho-L-tyrosyl-[protein] + ADP + H(+)</text>
        <dbReference type="Rhea" id="RHEA:10596"/>
        <dbReference type="Rhea" id="RHEA-COMP:10136"/>
        <dbReference type="Rhea" id="RHEA-COMP:20101"/>
        <dbReference type="ChEBI" id="CHEBI:15378"/>
        <dbReference type="ChEBI" id="CHEBI:30616"/>
        <dbReference type="ChEBI" id="CHEBI:46858"/>
        <dbReference type="ChEBI" id="CHEBI:61978"/>
        <dbReference type="ChEBI" id="CHEBI:456216"/>
        <dbReference type="EC" id="2.7.12.2"/>
    </reaction>
</comment>
<comment type="similarity">
    <text evidence="6">Belongs to the protein kinase superfamily. STE Ser/Thr protein kinase family. MAP kinase kinase subfamily.</text>
</comment>
<dbReference type="Proteomes" id="UP000007879">
    <property type="component" value="Unassembled WGS sequence"/>
</dbReference>
<comment type="catalytic activity">
    <reaction evidence="9">
        <text>L-threonyl-[protein] + ATP = O-phospho-L-threonyl-[protein] + ADP + H(+)</text>
        <dbReference type="Rhea" id="RHEA:46608"/>
        <dbReference type="Rhea" id="RHEA-COMP:11060"/>
        <dbReference type="Rhea" id="RHEA-COMP:11605"/>
        <dbReference type="ChEBI" id="CHEBI:15378"/>
        <dbReference type="ChEBI" id="CHEBI:30013"/>
        <dbReference type="ChEBI" id="CHEBI:30616"/>
        <dbReference type="ChEBI" id="CHEBI:61977"/>
        <dbReference type="ChEBI" id="CHEBI:456216"/>
        <dbReference type="EC" id="2.7.12.2"/>
    </reaction>
</comment>
<dbReference type="PROSITE" id="PS00108">
    <property type="entry name" value="PROTEIN_KINASE_ST"/>
    <property type="match status" value="1"/>
</dbReference>
<dbReference type="EnsemblMetazoa" id="Aqu2.1.34882_001">
    <property type="protein sequence ID" value="Aqu2.1.34882_001"/>
    <property type="gene ID" value="Aqu2.1.34882"/>
</dbReference>
<dbReference type="EC" id="2.7.12.2" evidence="7"/>
<dbReference type="InterPro" id="IPR008271">
    <property type="entry name" value="Ser/Thr_kinase_AS"/>
</dbReference>
<dbReference type="STRING" id="400682.A0A1X7V5U2"/>
<evidence type="ECO:0000256" key="8">
    <source>
        <dbReference type="ARBA" id="ARBA00049014"/>
    </source>
</evidence>
<keyword evidence="1 12" id="KW-0723">Serine/threonine-protein kinase</keyword>
<keyword evidence="3 11" id="KW-0547">Nucleotide-binding</keyword>
<keyword evidence="4" id="KW-0418">Kinase</keyword>
<dbReference type="Pfam" id="PF00069">
    <property type="entry name" value="Pkinase"/>
    <property type="match status" value="1"/>
</dbReference>
<protein>
    <recommendedName>
        <fullName evidence="7">mitogen-activated protein kinase kinase</fullName>
        <ecNumber evidence="7">2.7.12.2</ecNumber>
    </recommendedName>
</protein>
<dbReference type="InterPro" id="IPR011009">
    <property type="entry name" value="Kinase-like_dom_sf"/>
</dbReference>
<keyword evidence="5 11" id="KW-0067">ATP-binding</keyword>
<evidence type="ECO:0000256" key="5">
    <source>
        <dbReference type="ARBA" id="ARBA00022840"/>
    </source>
</evidence>
<dbReference type="PROSITE" id="PS00107">
    <property type="entry name" value="PROTEIN_KINASE_ATP"/>
    <property type="match status" value="1"/>
</dbReference>
<dbReference type="FunFam" id="3.30.200.20:FF:000040">
    <property type="entry name" value="Dual specificity mitogen-activated protein kinase kinase"/>
    <property type="match status" value="1"/>
</dbReference>
<dbReference type="InterPro" id="IPR000719">
    <property type="entry name" value="Prot_kinase_dom"/>
</dbReference>
<dbReference type="PANTHER" id="PTHR48013:SF15">
    <property type="entry name" value="DUAL SPECIFICITY MITOGEN-ACTIVATED PROTEIN KINASE KINASE 4"/>
    <property type="match status" value="1"/>
</dbReference>
<dbReference type="SMART" id="SM00220">
    <property type="entry name" value="S_TKc"/>
    <property type="match status" value="1"/>
</dbReference>
<evidence type="ECO:0000256" key="9">
    <source>
        <dbReference type="ARBA" id="ARBA00049299"/>
    </source>
</evidence>
<keyword evidence="2" id="KW-0808">Transferase</keyword>
<dbReference type="GO" id="GO:0004674">
    <property type="term" value="F:protein serine/threonine kinase activity"/>
    <property type="evidence" value="ECO:0007669"/>
    <property type="project" value="UniProtKB-KW"/>
</dbReference>
<evidence type="ECO:0000256" key="10">
    <source>
        <dbReference type="ARBA" id="ARBA00051693"/>
    </source>
</evidence>
<dbReference type="eggNOG" id="KOG1006">
    <property type="taxonomic scope" value="Eukaryota"/>
</dbReference>
<dbReference type="SUPFAM" id="SSF56112">
    <property type="entry name" value="Protein kinase-like (PK-like)"/>
    <property type="match status" value="1"/>
</dbReference>
<dbReference type="EnsemblMetazoa" id="XM_003385686.3">
    <property type="protein sequence ID" value="XP_003385734.1"/>
    <property type="gene ID" value="LOC100639945"/>
</dbReference>
<evidence type="ECO:0000313" key="15">
    <source>
        <dbReference type="Proteomes" id="UP000007879"/>
    </source>
</evidence>
<organism evidence="14">
    <name type="scientific">Amphimedon queenslandica</name>
    <name type="common">Sponge</name>
    <dbReference type="NCBI Taxonomy" id="400682"/>
    <lineage>
        <taxon>Eukaryota</taxon>
        <taxon>Metazoa</taxon>
        <taxon>Porifera</taxon>
        <taxon>Demospongiae</taxon>
        <taxon>Heteroscleromorpha</taxon>
        <taxon>Haplosclerida</taxon>
        <taxon>Niphatidae</taxon>
        <taxon>Amphimedon</taxon>
    </lineage>
</organism>
<evidence type="ECO:0000259" key="13">
    <source>
        <dbReference type="PROSITE" id="PS50011"/>
    </source>
</evidence>
<feature type="domain" description="Protein kinase" evidence="13">
    <location>
        <begin position="53"/>
        <end position="314"/>
    </location>
</feature>
<dbReference type="KEGG" id="aqu:100639945"/>
<evidence type="ECO:0000256" key="2">
    <source>
        <dbReference type="ARBA" id="ARBA00022679"/>
    </source>
</evidence>
<dbReference type="GO" id="GO:0004708">
    <property type="term" value="F:MAP kinase kinase activity"/>
    <property type="evidence" value="ECO:0007669"/>
    <property type="project" value="UniProtKB-EC"/>
</dbReference>
<keyword evidence="15" id="KW-1185">Reference proteome</keyword>
<evidence type="ECO:0000313" key="14">
    <source>
        <dbReference type="EnsemblMetazoa" id="Aqu2.1.34882_001"/>
    </source>
</evidence>
<dbReference type="Gene3D" id="3.30.200.20">
    <property type="entry name" value="Phosphorylase Kinase, domain 1"/>
    <property type="match status" value="1"/>
</dbReference>
<evidence type="ECO:0000256" key="11">
    <source>
        <dbReference type="PROSITE-ProRule" id="PRU10141"/>
    </source>
</evidence>
<sequence>MPAKDRFKHLKANVPSLVLPAKKTSPLPPIVDLPDATTIQIDDKSVKLSKTELYDVSEIGRGQFGQVNKMTHMVTGKVMAVKRIRVTPDQAKSKSLLMEWKVPKNSVECPYTILFYGAFFCENDVWICMELMDRSLEELYHLVYDKLKESIPELVIGKMALSTLKALTYLHDKLNVMHRDVKPSNILINQNGEIKLCDFGIAGELVDSLAKTDIGCRPYLAPERIDEPQHEYDHRSDVWSLGITMYEIAMGEFPYPVDTLRSIFGLIEMIVKGSPPRLTSDRFSGEHKDFVAQCLTKSRDSRPRYKDLNAHSFIQTIENTGVDMHCWYTTILTKYNDDLPPDKTEPSATNVPELVS</sequence>
<evidence type="ECO:0000256" key="12">
    <source>
        <dbReference type="RuleBase" id="RU000304"/>
    </source>
</evidence>
<evidence type="ECO:0000256" key="6">
    <source>
        <dbReference type="ARBA" id="ARBA00038035"/>
    </source>
</evidence>
<name>A0A1X7V5U2_AMPQE</name>
<dbReference type="PROSITE" id="PS50011">
    <property type="entry name" value="PROTEIN_KINASE_DOM"/>
    <property type="match status" value="1"/>
</dbReference>
<reference evidence="14" key="2">
    <citation type="submission" date="2017-05" db="UniProtKB">
        <authorList>
            <consortium name="EnsemblMetazoa"/>
        </authorList>
    </citation>
    <scope>IDENTIFICATION</scope>
</reference>
<dbReference type="AlphaFoldDB" id="A0A1X7V5U2"/>
<accession>A0A1X7V5U2</accession>